<sequence>MDGGDVVFVKKLKTRKGGIILLLLTLYVKWIVNVIIVGSRGLEDEKQEEGEKEE</sequence>
<evidence type="ECO:0000313" key="2">
    <source>
        <dbReference type="EMBL" id="MCI34470.1"/>
    </source>
</evidence>
<comment type="caution">
    <text evidence="2">The sequence shown here is derived from an EMBL/GenBank/DDBJ whole genome shotgun (WGS) entry which is preliminary data.</text>
</comment>
<feature type="transmembrane region" description="Helical" evidence="1">
    <location>
        <begin position="19"/>
        <end position="38"/>
    </location>
</feature>
<dbReference type="AlphaFoldDB" id="A0A392RFA7"/>
<dbReference type="Proteomes" id="UP000265520">
    <property type="component" value="Unassembled WGS sequence"/>
</dbReference>
<evidence type="ECO:0000256" key="1">
    <source>
        <dbReference type="SAM" id="Phobius"/>
    </source>
</evidence>
<keyword evidence="1" id="KW-1133">Transmembrane helix</keyword>
<keyword evidence="1" id="KW-0812">Transmembrane</keyword>
<keyword evidence="1" id="KW-0472">Membrane</keyword>
<organism evidence="2 3">
    <name type="scientific">Trifolium medium</name>
    <dbReference type="NCBI Taxonomy" id="97028"/>
    <lineage>
        <taxon>Eukaryota</taxon>
        <taxon>Viridiplantae</taxon>
        <taxon>Streptophyta</taxon>
        <taxon>Embryophyta</taxon>
        <taxon>Tracheophyta</taxon>
        <taxon>Spermatophyta</taxon>
        <taxon>Magnoliopsida</taxon>
        <taxon>eudicotyledons</taxon>
        <taxon>Gunneridae</taxon>
        <taxon>Pentapetalae</taxon>
        <taxon>rosids</taxon>
        <taxon>fabids</taxon>
        <taxon>Fabales</taxon>
        <taxon>Fabaceae</taxon>
        <taxon>Papilionoideae</taxon>
        <taxon>50 kb inversion clade</taxon>
        <taxon>NPAAA clade</taxon>
        <taxon>Hologalegina</taxon>
        <taxon>IRL clade</taxon>
        <taxon>Trifolieae</taxon>
        <taxon>Trifolium</taxon>
    </lineage>
</organism>
<reference evidence="2 3" key="1">
    <citation type="journal article" date="2018" name="Front. Plant Sci.">
        <title>Red Clover (Trifolium pratense) and Zigzag Clover (T. medium) - A Picture of Genomic Similarities and Differences.</title>
        <authorList>
            <person name="Dluhosova J."/>
            <person name="Istvanek J."/>
            <person name="Nedelnik J."/>
            <person name="Repkova J."/>
        </authorList>
    </citation>
    <scope>NUCLEOTIDE SEQUENCE [LARGE SCALE GENOMIC DNA]</scope>
    <source>
        <strain evidence="3">cv. 10/8</strain>
        <tissue evidence="2">Leaf</tissue>
    </source>
</reference>
<evidence type="ECO:0008006" key="4">
    <source>
        <dbReference type="Google" id="ProtNLM"/>
    </source>
</evidence>
<keyword evidence="3" id="KW-1185">Reference proteome</keyword>
<accession>A0A392RFA7</accession>
<proteinExistence type="predicted"/>
<name>A0A392RFA7_9FABA</name>
<evidence type="ECO:0000313" key="3">
    <source>
        <dbReference type="Proteomes" id="UP000265520"/>
    </source>
</evidence>
<dbReference type="EMBL" id="LXQA010213911">
    <property type="protein sequence ID" value="MCI34470.1"/>
    <property type="molecule type" value="Genomic_DNA"/>
</dbReference>
<protein>
    <recommendedName>
        <fullName evidence="4">Transmembrane protein</fullName>
    </recommendedName>
</protein>